<dbReference type="RefSeq" id="WP_127698522.1">
    <property type="nucleotide sequence ID" value="NZ_SACS01000006.1"/>
</dbReference>
<protein>
    <submittedName>
        <fullName evidence="1">Uncharacterized protein</fullName>
    </submittedName>
</protein>
<proteinExistence type="predicted"/>
<keyword evidence="2" id="KW-1185">Reference proteome</keyword>
<sequence length="390" mass="40545">MHPFGNALGNSIVSGLSTKSNAQNEKAANQRGQQAYEQAIAAGIPDTQAKLLAAKEVLASLSPDKRQKVSIAQDGDTLQIANNRLDRSKGGITMSGTNAVDSIMGLTSWISDEGLWGNNDVLKLAMGQLSNRVSATQYSIAKSQHEMKYYALGGHNGMFDQYGTTQTLSMIPKMNGHSSNTSTIQQSSFGKAWNQYVAYSSQDVTPVPAAQSVVSNALFAKSLHDTAQKGIMAHTKPGATMFALGNNLVTLDGTQRPGFNPDQLPINSRTVTQGLSATGVMVNALKSGAGVGALLAPVGTAIEYSIQGKPILSEAFAKDSGVDMIKGGVSGAVGGVVTTAVIAGAAIFAGTVAAPVVAGAVIIGFAASWAFGEHVFDPVVGDDLKKWWKN</sequence>
<dbReference type="AlphaFoldDB" id="A0A437R0D1"/>
<evidence type="ECO:0000313" key="2">
    <source>
        <dbReference type="Proteomes" id="UP000283077"/>
    </source>
</evidence>
<dbReference type="EMBL" id="SACS01000006">
    <property type="protein sequence ID" value="RVU40181.1"/>
    <property type="molecule type" value="Genomic_DNA"/>
</dbReference>
<accession>A0A437R0D1</accession>
<reference evidence="1 2" key="1">
    <citation type="submission" date="2019-01" db="EMBL/GenBank/DDBJ databases">
        <authorList>
            <person name="Chen W.-M."/>
        </authorList>
    </citation>
    <scope>NUCLEOTIDE SEQUENCE [LARGE SCALE GENOMIC DNA]</scope>
    <source>
        <strain evidence="1 2">KYPC3</strain>
    </source>
</reference>
<dbReference type="Proteomes" id="UP000283077">
    <property type="component" value="Unassembled WGS sequence"/>
</dbReference>
<organism evidence="1 2">
    <name type="scientific">Rheinheimera riviphila</name>
    <dbReference type="NCBI Taxonomy" id="1834037"/>
    <lineage>
        <taxon>Bacteria</taxon>
        <taxon>Pseudomonadati</taxon>
        <taxon>Pseudomonadota</taxon>
        <taxon>Gammaproteobacteria</taxon>
        <taxon>Chromatiales</taxon>
        <taxon>Chromatiaceae</taxon>
        <taxon>Rheinheimera</taxon>
    </lineage>
</organism>
<gene>
    <name evidence="1" type="ORF">EOE67_08000</name>
</gene>
<comment type="caution">
    <text evidence="1">The sequence shown here is derived from an EMBL/GenBank/DDBJ whole genome shotgun (WGS) entry which is preliminary data.</text>
</comment>
<name>A0A437R0D1_9GAMM</name>
<evidence type="ECO:0000313" key="1">
    <source>
        <dbReference type="EMBL" id="RVU40181.1"/>
    </source>
</evidence>